<keyword evidence="7" id="KW-1185">Reference proteome</keyword>
<reference evidence="6 7" key="1">
    <citation type="submission" date="2015-06" db="EMBL/GenBank/DDBJ databases">
        <title>Talaromyces atroroseus IBT 11181 draft genome.</title>
        <authorList>
            <person name="Rasmussen K.B."/>
            <person name="Rasmussen S."/>
            <person name="Petersen B."/>
            <person name="Sicheritz-Ponten T."/>
            <person name="Mortensen U.H."/>
            <person name="Thrane U."/>
        </authorList>
    </citation>
    <scope>NUCLEOTIDE SEQUENCE [LARGE SCALE GENOMIC DNA]</scope>
    <source>
        <strain evidence="6 7">IBT 11181</strain>
    </source>
</reference>
<name>A0A225AQS7_TALAT</name>
<dbReference type="Gene3D" id="3.50.50.100">
    <property type="match status" value="1"/>
</dbReference>
<dbReference type="EMBL" id="LFMY01000007">
    <property type="protein sequence ID" value="OKL59608.1"/>
    <property type="molecule type" value="Genomic_DNA"/>
</dbReference>
<evidence type="ECO:0000313" key="7">
    <source>
        <dbReference type="Proteomes" id="UP000214365"/>
    </source>
</evidence>
<keyword evidence="2" id="KW-0285">Flavoprotein</keyword>
<evidence type="ECO:0000259" key="5">
    <source>
        <dbReference type="Pfam" id="PF07992"/>
    </source>
</evidence>
<dbReference type="PANTHER" id="PTHR43735:SF3">
    <property type="entry name" value="FERROPTOSIS SUPPRESSOR PROTEIN 1"/>
    <property type="match status" value="1"/>
</dbReference>
<evidence type="ECO:0000256" key="3">
    <source>
        <dbReference type="ARBA" id="ARBA00022827"/>
    </source>
</evidence>
<dbReference type="Pfam" id="PF07992">
    <property type="entry name" value="Pyr_redox_2"/>
    <property type="match status" value="1"/>
</dbReference>
<dbReference type="PRINTS" id="PR00368">
    <property type="entry name" value="FADPNR"/>
</dbReference>
<comment type="caution">
    <text evidence="6">The sequence shown here is derived from an EMBL/GenBank/DDBJ whole genome shotgun (WGS) entry which is preliminary data.</text>
</comment>
<dbReference type="STRING" id="1441469.A0A225AQS7"/>
<evidence type="ECO:0000256" key="4">
    <source>
        <dbReference type="ARBA" id="ARBA00023002"/>
    </source>
</evidence>
<dbReference type="AlphaFoldDB" id="A0A225AQS7"/>
<keyword evidence="3" id="KW-0274">FAD</keyword>
<dbReference type="GO" id="GO:0004174">
    <property type="term" value="F:electron-transferring-flavoprotein dehydrogenase activity"/>
    <property type="evidence" value="ECO:0007669"/>
    <property type="project" value="TreeGrafter"/>
</dbReference>
<evidence type="ECO:0000256" key="1">
    <source>
        <dbReference type="ARBA" id="ARBA00006442"/>
    </source>
</evidence>
<dbReference type="Proteomes" id="UP000214365">
    <property type="component" value="Unassembled WGS sequence"/>
</dbReference>
<evidence type="ECO:0000256" key="2">
    <source>
        <dbReference type="ARBA" id="ARBA00022630"/>
    </source>
</evidence>
<protein>
    <recommendedName>
        <fullName evidence="5">FAD/NAD(P)-binding domain-containing protein</fullName>
    </recommendedName>
</protein>
<dbReference type="GeneID" id="31004969"/>
<sequence>MQETKTIVILGGSFSGVSIAHRILKQSAKTGSSVKIVLVSPNTHVYWSVATPRALIPGQFANDKLFQSITEGFKQYSSKHFEFVRGTAQSLDPAARKVGVSTSSGAQKTVEYDFLILATGSRNKDNDGGAIVPFKGLESTEATKAALQNIQAVVDKSKTIVISGAGPTGVETAGELAYEYGAKKKIILLTSGRTVLTTTTPSVSKTALGMLKDLKVEVKLETRVTTSTRTTRNGSDQVELSLSDGSKLTADLYIPTYGLVPNSSYIPGKYLNADGLVKVDEYFQVKGLENQHVWAIGDISDLESPQVLPADRQSIHLAKNIALILSNKPPVPYKEGSRALGLQIGKKTGTGHFGSFRIPGFIVTYLRKNLFVEQLGSMVNGSAY</sequence>
<proteinExistence type="inferred from homology"/>
<organism evidence="6 7">
    <name type="scientific">Talaromyces atroroseus</name>
    <dbReference type="NCBI Taxonomy" id="1441469"/>
    <lineage>
        <taxon>Eukaryota</taxon>
        <taxon>Fungi</taxon>
        <taxon>Dikarya</taxon>
        <taxon>Ascomycota</taxon>
        <taxon>Pezizomycotina</taxon>
        <taxon>Eurotiomycetes</taxon>
        <taxon>Eurotiomycetidae</taxon>
        <taxon>Eurotiales</taxon>
        <taxon>Trichocomaceae</taxon>
        <taxon>Talaromyces</taxon>
        <taxon>Talaromyces sect. Trachyspermi</taxon>
    </lineage>
</organism>
<dbReference type="GO" id="GO:0050660">
    <property type="term" value="F:flavin adenine dinucleotide binding"/>
    <property type="evidence" value="ECO:0007669"/>
    <property type="project" value="TreeGrafter"/>
</dbReference>
<accession>A0A225AQS7</accession>
<dbReference type="PANTHER" id="PTHR43735">
    <property type="entry name" value="APOPTOSIS-INDUCING FACTOR 1"/>
    <property type="match status" value="1"/>
</dbReference>
<dbReference type="InterPro" id="IPR036188">
    <property type="entry name" value="FAD/NAD-bd_sf"/>
</dbReference>
<dbReference type="OrthoDB" id="202203at2759"/>
<dbReference type="InterPro" id="IPR023753">
    <property type="entry name" value="FAD/NAD-binding_dom"/>
</dbReference>
<gene>
    <name evidence="6" type="ORF">UA08_05213</name>
</gene>
<dbReference type="SUPFAM" id="SSF51905">
    <property type="entry name" value="FAD/NAD(P)-binding domain"/>
    <property type="match status" value="1"/>
</dbReference>
<evidence type="ECO:0000313" key="6">
    <source>
        <dbReference type="EMBL" id="OKL59608.1"/>
    </source>
</evidence>
<keyword evidence="4" id="KW-0560">Oxidoreductase</keyword>
<dbReference type="RefSeq" id="XP_020119729.1">
    <property type="nucleotide sequence ID" value="XM_020267510.1"/>
</dbReference>
<feature type="domain" description="FAD/NAD(P)-binding" evidence="5">
    <location>
        <begin position="6"/>
        <end position="306"/>
    </location>
</feature>
<dbReference type="GO" id="GO:0005737">
    <property type="term" value="C:cytoplasm"/>
    <property type="evidence" value="ECO:0007669"/>
    <property type="project" value="TreeGrafter"/>
</dbReference>
<comment type="similarity">
    <text evidence="1">Belongs to the FAD-dependent oxidoreductase family.</text>
</comment>